<feature type="region of interest" description="Disordered" evidence="1">
    <location>
        <begin position="1"/>
        <end position="33"/>
    </location>
</feature>
<name>A0A086QWQ6_TOXGO</name>
<dbReference type="CDD" id="cd22971">
    <property type="entry name" value="DD_RIIAD1"/>
    <property type="match status" value="1"/>
</dbReference>
<dbReference type="Gene3D" id="1.20.890.10">
    <property type="entry name" value="cAMP-dependent protein kinase regulatory subunit, dimerization-anchoring domain"/>
    <property type="match status" value="1"/>
</dbReference>
<gene>
    <name evidence="2" type="ORF">TGMAS_273065</name>
</gene>
<evidence type="ECO:0000313" key="3">
    <source>
        <dbReference type="Proteomes" id="UP000028821"/>
    </source>
</evidence>
<dbReference type="InterPro" id="IPR059162">
    <property type="entry name" value="RIIAD1"/>
</dbReference>
<reference evidence="2 3" key="1">
    <citation type="submission" date="2014-04" db="EMBL/GenBank/DDBJ databases">
        <authorList>
            <person name="Sibley D."/>
            <person name="Venepally P."/>
            <person name="Karamycheva S."/>
            <person name="Hadjithomas M."/>
            <person name="Khan A."/>
            <person name="Brunk B."/>
            <person name="Roos D."/>
            <person name="Caler E."/>
            <person name="Lorenzi H."/>
        </authorList>
    </citation>
    <scope>NUCLEOTIDE SEQUENCE [LARGE SCALE GENOMIC DNA]</scope>
    <source>
        <strain evidence="2 3">MAS</strain>
    </source>
</reference>
<organism evidence="2 3">
    <name type="scientific">Toxoplasma gondii MAS</name>
    <dbReference type="NCBI Taxonomy" id="943118"/>
    <lineage>
        <taxon>Eukaryota</taxon>
        <taxon>Sar</taxon>
        <taxon>Alveolata</taxon>
        <taxon>Apicomplexa</taxon>
        <taxon>Conoidasida</taxon>
        <taxon>Coccidia</taxon>
        <taxon>Eucoccidiorida</taxon>
        <taxon>Eimeriorina</taxon>
        <taxon>Sarcocystidae</taxon>
        <taxon>Toxoplasma</taxon>
    </lineage>
</organism>
<evidence type="ECO:0000256" key="1">
    <source>
        <dbReference type="SAM" id="MobiDB-lite"/>
    </source>
</evidence>
<dbReference type="SUPFAM" id="SSF47391">
    <property type="entry name" value="Dimerization-anchoring domain of cAMP-dependent PK regulatory subunit"/>
    <property type="match status" value="1"/>
</dbReference>
<dbReference type="OrthoDB" id="6334211at2759"/>
<sequence>MADASRRSSGSSWCGCSGNTSGQQETQRESCDRRVLGVSPRADETPLSTFFAKPISASDRTVSSDDCGDVLRGGATTLTAEQQLVQRKSQVELMIENERYLRHHAELQEMLALFMTKVLEDKPNNILKFAGEFFTQDGLKELVEAQADEEDTYSGIDEKLEEV</sequence>
<evidence type="ECO:0008006" key="4">
    <source>
        <dbReference type="Google" id="ProtNLM"/>
    </source>
</evidence>
<comment type="caution">
    <text evidence="2">The sequence shown here is derived from an EMBL/GenBank/DDBJ whole genome shotgun (WGS) entry which is preliminary data.</text>
</comment>
<dbReference type="VEuPathDB" id="ToxoDB:TGMAS_273065"/>
<feature type="compositionally biased region" description="Low complexity" evidence="1">
    <location>
        <begin position="7"/>
        <end position="22"/>
    </location>
</feature>
<accession>A0A086QWQ6</accession>
<dbReference type="EMBL" id="AEXC02000404">
    <property type="protein sequence ID" value="KFH17038.1"/>
    <property type="molecule type" value="Genomic_DNA"/>
</dbReference>
<dbReference type="Proteomes" id="UP000028821">
    <property type="component" value="Unassembled WGS sequence"/>
</dbReference>
<dbReference type="AlphaFoldDB" id="A0A086QWQ6"/>
<protein>
    <recommendedName>
        <fullName evidence="4">RIIa domain-containing protein</fullName>
    </recommendedName>
</protein>
<evidence type="ECO:0000313" key="2">
    <source>
        <dbReference type="EMBL" id="KFH17038.1"/>
    </source>
</evidence>
<proteinExistence type="predicted"/>